<evidence type="ECO:0000313" key="2">
    <source>
        <dbReference type="Proteomes" id="UP000030437"/>
    </source>
</evidence>
<dbReference type="Gene3D" id="1.20.120.440">
    <property type="entry name" value="YppE-like"/>
    <property type="match status" value="1"/>
</dbReference>
<dbReference type="InterPro" id="IPR014913">
    <property type="entry name" value="YppE-like"/>
</dbReference>
<dbReference type="SUPFAM" id="SSF140415">
    <property type="entry name" value="YppE-like"/>
    <property type="match status" value="1"/>
</dbReference>
<dbReference type="AlphaFoldDB" id="A0A0A3IA70"/>
<sequence>MELLAMTTRLLVVCDEATVRFYDMRERQAEPDFFNEVKPYADEIRALLETWQQLAYEWIAANQPKYMHKQQIDHARDAMEQFVVQSFYKATSKKRLIQSIESTKYTLGTLKRYVEEGSPHV</sequence>
<dbReference type="Proteomes" id="UP000030437">
    <property type="component" value="Unassembled WGS sequence"/>
</dbReference>
<dbReference type="STRING" id="1220589.CD32_20175"/>
<evidence type="ECO:0008006" key="3">
    <source>
        <dbReference type="Google" id="ProtNLM"/>
    </source>
</evidence>
<organism evidence="1 2">
    <name type="scientific">Lysinibacillus odysseyi 34hs-1 = NBRC 100172</name>
    <dbReference type="NCBI Taxonomy" id="1220589"/>
    <lineage>
        <taxon>Bacteria</taxon>
        <taxon>Bacillati</taxon>
        <taxon>Bacillota</taxon>
        <taxon>Bacilli</taxon>
        <taxon>Bacillales</taxon>
        <taxon>Bacillaceae</taxon>
        <taxon>Lysinibacillus</taxon>
    </lineage>
</organism>
<accession>A0A0A3IA70</accession>
<keyword evidence="2" id="KW-1185">Reference proteome</keyword>
<gene>
    <name evidence="1" type="ORF">CD32_20175</name>
</gene>
<dbReference type="EMBL" id="JPVP01000060">
    <property type="protein sequence ID" value="KGR81666.1"/>
    <property type="molecule type" value="Genomic_DNA"/>
</dbReference>
<dbReference type="InterPro" id="IPR023351">
    <property type="entry name" value="YppE-like_sf"/>
</dbReference>
<evidence type="ECO:0000313" key="1">
    <source>
        <dbReference type="EMBL" id="KGR81666.1"/>
    </source>
</evidence>
<dbReference type="OrthoDB" id="2361079at2"/>
<name>A0A0A3IA70_9BACI</name>
<proteinExistence type="predicted"/>
<dbReference type="RefSeq" id="WP_036158318.1">
    <property type="nucleotide sequence ID" value="NZ_AVCX01000001.1"/>
</dbReference>
<reference evidence="1 2" key="1">
    <citation type="submission" date="2014-02" db="EMBL/GenBank/DDBJ databases">
        <title>Draft genome sequence of Lysinibacillus odysseyi NBRC 100172.</title>
        <authorList>
            <person name="Zhang F."/>
            <person name="Wang G."/>
            <person name="Zhang L."/>
        </authorList>
    </citation>
    <scope>NUCLEOTIDE SEQUENCE [LARGE SCALE GENOMIC DNA]</scope>
    <source>
        <strain evidence="1 2">NBRC 100172</strain>
    </source>
</reference>
<comment type="caution">
    <text evidence="1">The sequence shown here is derived from an EMBL/GenBank/DDBJ whole genome shotgun (WGS) entry which is preliminary data.</text>
</comment>
<dbReference type="Pfam" id="PF08807">
    <property type="entry name" value="DUF1798"/>
    <property type="match status" value="1"/>
</dbReference>
<dbReference type="eggNOG" id="ENOG5032RKZ">
    <property type="taxonomic scope" value="Bacteria"/>
</dbReference>
<protein>
    <recommendedName>
        <fullName evidence="3">Endonuclease III</fullName>
    </recommendedName>
</protein>